<feature type="transmembrane region" description="Helical" evidence="7">
    <location>
        <begin position="168"/>
        <end position="190"/>
    </location>
</feature>
<dbReference type="PANTHER" id="PTHR31394:SF1">
    <property type="entry name" value="TRANSMEMBRANE PROTEIN 199"/>
    <property type="match status" value="1"/>
</dbReference>
<feature type="compositionally biased region" description="Acidic residues" evidence="6">
    <location>
        <begin position="247"/>
        <end position="256"/>
    </location>
</feature>
<evidence type="ECO:0000256" key="5">
    <source>
        <dbReference type="ARBA" id="ARBA00023136"/>
    </source>
</evidence>
<dbReference type="InterPro" id="IPR021013">
    <property type="entry name" value="ATPase_Vma12"/>
</dbReference>
<dbReference type="OrthoDB" id="19981at2759"/>
<accession>A0A0L0MY36</accession>
<keyword evidence="4 7" id="KW-1133">Transmembrane helix</keyword>
<dbReference type="PANTHER" id="PTHR31394">
    <property type="entry name" value="TRANSMEMBRANE PROTEIN 199"/>
    <property type="match status" value="1"/>
</dbReference>
<evidence type="ECO:0000256" key="7">
    <source>
        <dbReference type="SAM" id="Phobius"/>
    </source>
</evidence>
<evidence type="ECO:0000256" key="6">
    <source>
        <dbReference type="SAM" id="MobiDB-lite"/>
    </source>
</evidence>
<evidence type="ECO:0000256" key="2">
    <source>
        <dbReference type="ARBA" id="ARBA00022692"/>
    </source>
</evidence>
<comment type="caution">
    <text evidence="8">The sequence shown here is derived from an EMBL/GenBank/DDBJ whole genome shotgun (WGS) entry which is preliminary data.</text>
</comment>
<keyword evidence="2 7" id="KW-0812">Transmembrane</keyword>
<protein>
    <recommendedName>
        <fullName evidence="10">Vacuolar ATPase assembly integral membrane protein VPH2</fullName>
    </recommendedName>
</protein>
<evidence type="ECO:0000256" key="3">
    <source>
        <dbReference type="ARBA" id="ARBA00022824"/>
    </source>
</evidence>
<organism evidence="8 9">
    <name type="scientific">Tolypocladium ophioglossoides (strain CBS 100239)</name>
    <name type="common">Snaketongue truffleclub</name>
    <name type="synonym">Elaphocordyceps ophioglossoides</name>
    <dbReference type="NCBI Taxonomy" id="1163406"/>
    <lineage>
        <taxon>Eukaryota</taxon>
        <taxon>Fungi</taxon>
        <taxon>Dikarya</taxon>
        <taxon>Ascomycota</taxon>
        <taxon>Pezizomycotina</taxon>
        <taxon>Sordariomycetes</taxon>
        <taxon>Hypocreomycetidae</taxon>
        <taxon>Hypocreales</taxon>
        <taxon>Ophiocordycipitaceae</taxon>
        <taxon>Tolypocladium</taxon>
    </lineage>
</organism>
<keyword evidence="9" id="KW-1185">Reference proteome</keyword>
<keyword evidence="5 7" id="KW-0472">Membrane</keyword>
<name>A0A0L0MY36_TOLOC</name>
<evidence type="ECO:0000256" key="1">
    <source>
        <dbReference type="ARBA" id="ARBA00004477"/>
    </source>
</evidence>
<evidence type="ECO:0000256" key="4">
    <source>
        <dbReference type="ARBA" id="ARBA00022989"/>
    </source>
</evidence>
<dbReference type="AlphaFoldDB" id="A0A0L0MY36"/>
<dbReference type="Proteomes" id="UP000036947">
    <property type="component" value="Unassembled WGS sequence"/>
</dbReference>
<comment type="subcellular location">
    <subcellularLocation>
        <location evidence="1">Endoplasmic reticulum membrane</location>
        <topology evidence="1">Multi-pass membrane protein</topology>
    </subcellularLocation>
</comment>
<reference evidence="8 9" key="1">
    <citation type="journal article" date="2015" name="BMC Genomics">
        <title>The genome of the truffle-parasite Tolypocladium ophioglossoides and the evolution of antifungal peptaibiotics.</title>
        <authorList>
            <person name="Quandt C.A."/>
            <person name="Bushley K.E."/>
            <person name="Spatafora J.W."/>
        </authorList>
    </citation>
    <scope>NUCLEOTIDE SEQUENCE [LARGE SCALE GENOMIC DNA]</scope>
    <source>
        <strain evidence="8 9">CBS 100239</strain>
    </source>
</reference>
<dbReference type="Pfam" id="PF11712">
    <property type="entry name" value="Vma12"/>
    <property type="match status" value="1"/>
</dbReference>
<evidence type="ECO:0000313" key="9">
    <source>
        <dbReference type="Proteomes" id="UP000036947"/>
    </source>
</evidence>
<keyword evidence="3" id="KW-0256">Endoplasmic reticulum</keyword>
<proteinExistence type="predicted"/>
<dbReference type="STRING" id="1163406.A0A0L0MY36"/>
<dbReference type="GO" id="GO:0005789">
    <property type="term" value="C:endoplasmic reticulum membrane"/>
    <property type="evidence" value="ECO:0007669"/>
    <property type="project" value="UniProtKB-SubCell"/>
</dbReference>
<feature type="compositionally biased region" description="Basic and acidic residues" evidence="6">
    <location>
        <begin position="257"/>
        <end position="267"/>
    </location>
</feature>
<evidence type="ECO:0008006" key="10">
    <source>
        <dbReference type="Google" id="ProtNLM"/>
    </source>
</evidence>
<dbReference type="GO" id="GO:0070072">
    <property type="term" value="P:vacuolar proton-transporting V-type ATPase complex assembly"/>
    <property type="evidence" value="ECO:0007669"/>
    <property type="project" value="InterPro"/>
</dbReference>
<feature type="region of interest" description="Disordered" evidence="6">
    <location>
        <begin position="245"/>
        <end position="286"/>
    </location>
</feature>
<gene>
    <name evidence="8" type="ORF">TOPH_08547</name>
</gene>
<feature type="region of interest" description="Disordered" evidence="6">
    <location>
        <begin position="23"/>
        <end position="50"/>
    </location>
</feature>
<sequence length="286" mass="31565">MVLLTMTPSVVDGLDKLRELKTDESPRTCDDGEAQTTNDSEPSLAEPAVGKPISHGQVVDLWKRLQTSSRHSSHSLEKLLQGSQVYVPPPAPKPVQSDEYKALMARLRREEAARAYERMVSPPSRVETFSDRFPTAAQSFSAVNRPTSAEDLGDDDVTLRDVHRQVMLILNFLVSIIGVAATLWVSARWWSLPARLFLTMGGSIVVAIAEVGVYQGYVWRMSQSKSRQKAVKEVKEVVQTWVVGKDEGDEGGDGDVDDKTVLLKSNEDDQDGAVRKRTAATTKPET</sequence>
<evidence type="ECO:0000313" key="8">
    <source>
        <dbReference type="EMBL" id="KND86818.1"/>
    </source>
</evidence>
<dbReference type="EMBL" id="LFRF01000048">
    <property type="protein sequence ID" value="KND86818.1"/>
    <property type="molecule type" value="Genomic_DNA"/>
</dbReference>
<feature type="transmembrane region" description="Helical" evidence="7">
    <location>
        <begin position="196"/>
        <end position="219"/>
    </location>
</feature>